<feature type="disulfide bond" evidence="19">
    <location>
        <begin position="218"/>
        <end position="228"/>
    </location>
</feature>
<dbReference type="InterPro" id="IPR051221">
    <property type="entry name" value="LDLR-related"/>
</dbReference>
<dbReference type="OrthoDB" id="10066840at2759"/>
<feature type="region of interest" description="Disordered" evidence="22">
    <location>
        <begin position="4616"/>
        <end position="4654"/>
    </location>
</feature>
<feature type="disulfide bond" evidence="20">
    <location>
        <begin position="3396"/>
        <end position="3408"/>
    </location>
</feature>
<dbReference type="GO" id="GO:0005905">
    <property type="term" value="C:clathrin-coated pit"/>
    <property type="evidence" value="ECO:0007669"/>
    <property type="project" value="UniProtKB-KW"/>
</dbReference>
<dbReference type="SUPFAM" id="SSF57196">
    <property type="entry name" value="EGF/Laminin"/>
    <property type="match status" value="6"/>
</dbReference>
<evidence type="ECO:0000256" key="5">
    <source>
        <dbReference type="ARBA" id="ARBA00022553"/>
    </source>
</evidence>
<feature type="disulfide bond" evidence="20">
    <location>
        <begin position="2676"/>
        <end position="2694"/>
    </location>
</feature>
<feature type="repeat" description="LDL-receptor class B" evidence="21">
    <location>
        <begin position="3127"/>
        <end position="3171"/>
    </location>
</feature>
<accession>A0A9J7KGA4</accession>
<feature type="repeat" description="LDL-receptor class B" evidence="21">
    <location>
        <begin position="2126"/>
        <end position="2168"/>
    </location>
</feature>
<dbReference type="CDD" id="cd00112">
    <property type="entry name" value="LDLa"/>
    <property type="match status" value="30"/>
</dbReference>
<feature type="repeat" description="LDL-receptor class B" evidence="21">
    <location>
        <begin position="3262"/>
        <end position="3305"/>
    </location>
</feature>
<feature type="disulfide bond" evidence="20">
    <location>
        <begin position="1049"/>
        <end position="1064"/>
    </location>
</feature>
<feature type="disulfide bond" evidence="20">
    <location>
        <begin position="41"/>
        <end position="59"/>
    </location>
</feature>
<dbReference type="PANTHER" id="PTHR22722">
    <property type="entry name" value="LOW-DENSITY LIPOPROTEIN RECEPTOR-RELATED PROTEIN 2-RELATED"/>
    <property type="match status" value="1"/>
</dbReference>
<feature type="disulfide bond" evidence="20">
    <location>
        <begin position="3719"/>
        <end position="3731"/>
    </location>
</feature>
<evidence type="ECO:0000256" key="22">
    <source>
        <dbReference type="SAM" id="MobiDB-lite"/>
    </source>
</evidence>
<feature type="disulfide bond" evidence="19">
    <location>
        <begin position="4353"/>
        <end position="4362"/>
    </location>
</feature>
<dbReference type="InterPro" id="IPR018097">
    <property type="entry name" value="EGF_Ca-bd_CS"/>
</dbReference>
<feature type="disulfide bond" evidence="20">
    <location>
        <begin position="950"/>
        <end position="962"/>
    </location>
</feature>
<feature type="repeat" description="LDL-receptor class B" evidence="21">
    <location>
        <begin position="2038"/>
        <end position="2080"/>
    </location>
</feature>
<dbReference type="SMART" id="SM00181">
    <property type="entry name" value="EGF"/>
    <property type="match status" value="26"/>
</dbReference>
<keyword evidence="16" id="KW-0168">Coated pit</keyword>
<reference evidence="26" key="1">
    <citation type="journal article" date="2020" name="Nat. Ecol. Evol.">
        <title>Deeply conserved synteny resolves early events in vertebrate evolution.</title>
        <authorList>
            <person name="Simakov O."/>
            <person name="Marletaz F."/>
            <person name="Yue J.X."/>
            <person name="O'Connell B."/>
            <person name="Jenkins J."/>
            <person name="Brandt A."/>
            <person name="Calef R."/>
            <person name="Tung C.H."/>
            <person name="Huang T.K."/>
            <person name="Schmutz J."/>
            <person name="Satoh N."/>
            <person name="Yu J.K."/>
            <person name="Putnam N.H."/>
            <person name="Green R.E."/>
            <person name="Rokhsar D.S."/>
        </authorList>
    </citation>
    <scope>NUCLEOTIDE SEQUENCE [LARGE SCALE GENOMIC DNA]</scope>
    <source>
        <strain evidence="26">S238N-H82</strain>
    </source>
</reference>
<gene>
    <name evidence="27" type="primary">LOC118405902</name>
</gene>
<name>A0A9J7KGA4_BRAFL</name>
<feature type="repeat" description="LDL-receptor class B" evidence="21">
    <location>
        <begin position="1995"/>
        <end position="2037"/>
    </location>
</feature>
<evidence type="ECO:0000256" key="17">
    <source>
        <dbReference type="ARBA" id="ARBA00023180"/>
    </source>
</evidence>
<feature type="repeat" description="LDL-receptor class B" evidence="21">
    <location>
        <begin position="3172"/>
        <end position="3214"/>
    </location>
</feature>
<dbReference type="GO" id="GO:0043226">
    <property type="term" value="C:organelle"/>
    <property type="evidence" value="ECO:0007669"/>
    <property type="project" value="UniProtKB-ARBA"/>
</dbReference>
<feature type="domain" description="EGF-like" evidence="25">
    <location>
        <begin position="4255"/>
        <end position="4294"/>
    </location>
</feature>
<feature type="repeat" description="LDL-receptor class B" evidence="21">
    <location>
        <begin position="394"/>
        <end position="437"/>
    </location>
</feature>
<dbReference type="PROSITE" id="PS01186">
    <property type="entry name" value="EGF_2"/>
    <property type="match status" value="4"/>
</dbReference>
<feature type="disulfide bond" evidence="19">
    <location>
        <begin position="3044"/>
        <end position="3054"/>
    </location>
</feature>
<dbReference type="PROSITE" id="PS01187">
    <property type="entry name" value="EGF_CA"/>
    <property type="match status" value="3"/>
</dbReference>
<feature type="disulfide bond" evidence="20">
    <location>
        <begin position="3682"/>
        <end position="3700"/>
    </location>
</feature>
<dbReference type="Proteomes" id="UP000001554">
    <property type="component" value="Chromosome 18"/>
</dbReference>
<feature type="disulfide bond" evidence="20">
    <location>
        <begin position="3637"/>
        <end position="3649"/>
    </location>
</feature>
<dbReference type="Pfam" id="PF14670">
    <property type="entry name" value="FXa_inhibition"/>
    <property type="match status" value="4"/>
</dbReference>
<dbReference type="SMART" id="SM00192">
    <property type="entry name" value="LDLa"/>
    <property type="match status" value="32"/>
</dbReference>
<feature type="disulfide bond" evidence="20">
    <location>
        <begin position="2881"/>
        <end position="2893"/>
    </location>
</feature>
<dbReference type="FunFam" id="2.120.10.30:FF:000035">
    <property type="entry name" value="Low-density lipoprotein receptor-related protein 2"/>
    <property type="match status" value="1"/>
</dbReference>
<feature type="disulfide bond" evidence="20">
    <location>
        <begin position="3675"/>
        <end position="3687"/>
    </location>
</feature>
<feature type="disulfide bond" evidence="20">
    <location>
        <begin position="3694"/>
        <end position="3709"/>
    </location>
</feature>
<feature type="disulfide bond" evidence="20">
    <location>
        <begin position="997"/>
        <end position="1015"/>
    </location>
</feature>
<keyword evidence="15" id="KW-0675">Receptor</keyword>
<feature type="disulfide bond" evidence="20">
    <location>
        <begin position="3455"/>
        <end position="3470"/>
    </location>
</feature>
<feature type="disulfide bond" evidence="20">
    <location>
        <begin position="2630"/>
        <end position="2642"/>
    </location>
</feature>
<dbReference type="InterPro" id="IPR023415">
    <property type="entry name" value="LDLR_class-A_CS"/>
</dbReference>
<comment type="similarity">
    <text evidence="2">Belongs to the LDLR family.</text>
</comment>
<keyword evidence="26" id="KW-1185">Reference proteome</keyword>
<feature type="repeat" description="LDL-receptor class B" evidence="21">
    <location>
        <begin position="4028"/>
        <end position="4070"/>
    </location>
</feature>
<feature type="domain" description="EGF-like" evidence="25">
    <location>
        <begin position="4330"/>
        <end position="4363"/>
    </location>
</feature>
<dbReference type="Gene3D" id="2.120.10.30">
    <property type="entry name" value="TolB, C-terminal domain"/>
    <property type="match status" value="8"/>
</dbReference>
<evidence type="ECO:0000256" key="8">
    <source>
        <dbReference type="ARBA" id="ARBA00022723"/>
    </source>
</evidence>
<evidence type="ECO:0000256" key="10">
    <source>
        <dbReference type="ARBA" id="ARBA00022737"/>
    </source>
</evidence>
<feature type="disulfide bond" evidence="20">
    <location>
        <begin position="2888"/>
        <end position="2906"/>
    </location>
</feature>
<feature type="disulfide bond" evidence="20">
    <location>
        <begin position="3598"/>
        <end position="3610"/>
    </location>
</feature>
<feature type="disulfide bond" evidence="20">
    <location>
        <begin position="990"/>
        <end position="1002"/>
    </location>
</feature>
<evidence type="ECO:0000256" key="18">
    <source>
        <dbReference type="ARBA" id="ARBA00037878"/>
    </source>
</evidence>
<evidence type="ECO:0000256" key="24">
    <source>
        <dbReference type="SAM" id="SignalP"/>
    </source>
</evidence>
<dbReference type="FunFam" id="2.120.10.30:FF:000012">
    <property type="entry name" value="Low density lipoprotein receptor-related protein 1"/>
    <property type="match status" value="1"/>
</dbReference>
<dbReference type="SMART" id="SM00135">
    <property type="entry name" value="LY"/>
    <property type="match status" value="38"/>
</dbReference>
<keyword evidence="9 24" id="KW-0732">Signal</keyword>
<dbReference type="FunFam" id="4.10.400.10:FF:000004">
    <property type="entry name" value="Low-density lipoprotein receptor-related protein 1"/>
    <property type="match status" value="1"/>
</dbReference>
<dbReference type="FunFam" id="4.10.400.10:FF:000011">
    <property type="entry name" value="Low-density lipoprotein receptor-related protein 1"/>
    <property type="match status" value="3"/>
</dbReference>
<evidence type="ECO:0000256" key="21">
    <source>
        <dbReference type="PROSITE-ProRule" id="PRU00461"/>
    </source>
</evidence>
<keyword evidence="3" id="KW-1003">Cell membrane</keyword>
<feature type="region of interest" description="Disordered" evidence="22">
    <location>
        <begin position="4557"/>
        <end position="4577"/>
    </location>
</feature>
<feature type="disulfide bond" evidence="20">
    <location>
        <begin position="2763"/>
        <end position="2781"/>
    </location>
</feature>
<feature type="disulfide bond" evidence="20">
    <location>
        <begin position="1177"/>
        <end position="1192"/>
    </location>
</feature>
<feature type="repeat" description="LDL-receptor class B" evidence="21">
    <location>
        <begin position="716"/>
        <end position="768"/>
    </location>
</feature>
<dbReference type="GO" id="GO:0005886">
    <property type="term" value="C:plasma membrane"/>
    <property type="evidence" value="ECO:0007669"/>
    <property type="project" value="UniProtKB-SubCell"/>
</dbReference>
<feature type="disulfide bond" evidence="20">
    <location>
        <begin position="3656"/>
        <end position="3671"/>
    </location>
</feature>
<feature type="disulfide bond" evidence="20">
    <location>
        <begin position="1122"/>
        <end position="1140"/>
    </location>
</feature>
<feature type="disulfide bond" evidence="19">
    <location>
        <begin position="4437"/>
        <end position="4447"/>
    </location>
</feature>
<dbReference type="InterPro" id="IPR011042">
    <property type="entry name" value="6-blade_b-propeller_TolB-like"/>
</dbReference>
<evidence type="ECO:0000313" key="27">
    <source>
        <dbReference type="RefSeq" id="XP_035661624.1"/>
    </source>
</evidence>
<feature type="repeat" description="LDL-receptor class B" evidence="21">
    <location>
        <begin position="1680"/>
        <end position="1723"/>
    </location>
</feature>
<feature type="disulfide bond" evidence="20">
    <location>
        <begin position="2756"/>
        <end position="2768"/>
    </location>
</feature>
<dbReference type="Gene3D" id="4.10.400.10">
    <property type="entry name" value="Low-density Lipoprotein Receptor"/>
    <property type="match status" value="30"/>
</dbReference>
<feature type="repeat" description="LDL-receptor class B" evidence="21">
    <location>
        <begin position="673"/>
        <end position="715"/>
    </location>
</feature>
<feature type="chain" id="PRO_5039919521" evidence="24">
    <location>
        <begin position="23"/>
        <end position="4654"/>
    </location>
</feature>
<feature type="repeat" description="LDL-receptor class B" evidence="21">
    <location>
        <begin position="1410"/>
        <end position="1452"/>
    </location>
</feature>
<feature type="disulfide bond" evidence="20">
    <location>
        <begin position="2589"/>
        <end position="2601"/>
    </location>
</feature>
<feature type="repeat" description="LDL-receptor class B" evidence="21">
    <location>
        <begin position="4071"/>
        <end position="4114"/>
    </location>
</feature>
<evidence type="ECO:0000313" key="26">
    <source>
        <dbReference type="Proteomes" id="UP000001554"/>
    </source>
</evidence>
<dbReference type="InterPro" id="IPR000152">
    <property type="entry name" value="EGF-type_Asp/Asn_hydroxyl_site"/>
</dbReference>
<evidence type="ECO:0000256" key="9">
    <source>
        <dbReference type="ARBA" id="ARBA00022729"/>
    </source>
</evidence>
<dbReference type="FunFam" id="4.10.400.10:FF:000005">
    <property type="entry name" value="low-density lipoprotein receptor-related protein 1B"/>
    <property type="match status" value="1"/>
</dbReference>
<dbReference type="Pfam" id="PF00057">
    <property type="entry name" value="Ldl_recept_a"/>
    <property type="match status" value="30"/>
</dbReference>
<feature type="disulfide bond" evidence="20">
    <location>
        <begin position="34"/>
        <end position="46"/>
    </location>
</feature>
<dbReference type="Gene3D" id="2.10.25.10">
    <property type="entry name" value="Laminin"/>
    <property type="match status" value="12"/>
</dbReference>
<dbReference type="GeneID" id="118405902"/>
<feature type="repeat" description="LDL-receptor class B" evidence="21">
    <location>
        <begin position="2408"/>
        <end position="2453"/>
    </location>
</feature>
<feature type="disulfide bond" evidence="19">
    <location>
        <begin position="4333"/>
        <end position="4343"/>
    </location>
</feature>
<feature type="disulfide bond" evidence="20">
    <location>
        <begin position="2739"/>
        <end position="2754"/>
    </location>
</feature>
<reference evidence="27" key="2">
    <citation type="submission" date="2025-08" db="UniProtKB">
        <authorList>
            <consortium name="RefSeq"/>
        </authorList>
    </citation>
    <scope>IDENTIFICATION</scope>
    <source>
        <strain evidence="27">S238N-H82</strain>
        <tissue evidence="27">Testes</tissue>
    </source>
</reference>
<dbReference type="InterPro" id="IPR000033">
    <property type="entry name" value="LDLR_classB_rpt"/>
</dbReference>
<keyword evidence="14 19" id="KW-1015">Disulfide bond</keyword>
<keyword evidence="12 23" id="KW-1133">Transmembrane helix</keyword>
<feature type="domain" description="EGF-like" evidence="25">
    <location>
        <begin position="4393"/>
        <end position="4431"/>
    </location>
</feature>
<feature type="repeat" description="LDL-receptor class B" evidence="21">
    <location>
        <begin position="438"/>
        <end position="481"/>
    </location>
</feature>
<feature type="disulfide bond" evidence="20">
    <location>
        <begin position="2900"/>
        <end position="2915"/>
    </location>
</feature>
<feature type="disulfide bond" evidence="20">
    <location>
        <begin position="2802"/>
        <end position="2820"/>
    </location>
</feature>
<feature type="domain" description="EGF-like" evidence="25">
    <location>
        <begin position="3844"/>
        <end position="3884"/>
    </location>
</feature>
<dbReference type="FunFam" id="4.10.400.10:FF:000002">
    <property type="entry name" value="Low-density lipoprotein receptor-related protein 1"/>
    <property type="match status" value="2"/>
</dbReference>
<evidence type="ECO:0000256" key="13">
    <source>
        <dbReference type="ARBA" id="ARBA00023136"/>
    </source>
</evidence>
<evidence type="ECO:0000256" key="20">
    <source>
        <dbReference type="PROSITE-ProRule" id="PRU00124"/>
    </source>
</evidence>
<feature type="disulfide bond" evidence="19">
    <location>
        <begin position="4284"/>
        <end position="4293"/>
    </location>
</feature>
<dbReference type="PROSITE" id="PS50026">
    <property type="entry name" value="EGF_3"/>
    <property type="match status" value="7"/>
</dbReference>
<feature type="disulfide bond" evidence="20">
    <location>
        <begin position="2637"/>
        <end position="2655"/>
    </location>
</feature>
<dbReference type="FunFam" id="4.10.400.10:FF:000007">
    <property type="entry name" value="Low density lipoprotein receptor-related protein 1"/>
    <property type="match status" value="1"/>
</dbReference>
<feature type="repeat" description="LDL-receptor class B" evidence="21">
    <location>
        <begin position="3215"/>
        <end position="3261"/>
    </location>
</feature>
<evidence type="ECO:0000256" key="15">
    <source>
        <dbReference type="ARBA" id="ARBA00023170"/>
    </source>
</evidence>
<evidence type="ECO:0000256" key="16">
    <source>
        <dbReference type="ARBA" id="ARBA00023176"/>
    </source>
</evidence>
<dbReference type="GO" id="GO:0005509">
    <property type="term" value="F:calcium ion binding"/>
    <property type="evidence" value="ECO:0007669"/>
    <property type="project" value="InterPro"/>
</dbReference>
<feature type="disulfide bond" evidence="20">
    <location>
        <begin position="3443"/>
        <end position="3461"/>
    </location>
</feature>
<feature type="disulfide bond" evidence="20">
    <location>
        <begin position="2920"/>
        <end position="2932"/>
    </location>
</feature>
<feature type="disulfide bond" evidence="20">
    <location>
        <begin position="2669"/>
        <end position="2681"/>
    </location>
</feature>
<dbReference type="PROSITE" id="PS00022">
    <property type="entry name" value="EGF_1"/>
    <property type="match status" value="4"/>
</dbReference>
<dbReference type="InterPro" id="IPR049883">
    <property type="entry name" value="NOTCH1_EGF-like"/>
</dbReference>
<feature type="transmembrane region" description="Helical" evidence="23">
    <location>
        <begin position="4490"/>
        <end position="4513"/>
    </location>
</feature>
<keyword evidence="11" id="KW-0106">Calcium</keyword>
<feature type="disulfide bond" evidence="19">
    <location>
        <begin position="4421"/>
        <end position="4430"/>
    </location>
</feature>
<feature type="disulfide bond" evidence="20">
    <location>
        <begin position="909"/>
        <end position="921"/>
    </location>
</feature>
<feature type="repeat" description="LDL-receptor class B" evidence="21">
    <location>
        <begin position="4115"/>
        <end position="4159"/>
    </location>
</feature>
<dbReference type="InterPro" id="IPR000742">
    <property type="entry name" value="EGF"/>
</dbReference>
<evidence type="ECO:0000256" key="19">
    <source>
        <dbReference type="PROSITE-ProRule" id="PRU00076"/>
    </source>
</evidence>
<keyword evidence="4 19" id="KW-0245">EGF-like domain</keyword>
<feature type="disulfide bond" evidence="20">
    <location>
        <begin position="3644"/>
        <end position="3662"/>
    </location>
</feature>
<feature type="disulfide bond" evidence="20">
    <location>
        <begin position="1115"/>
        <end position="1127"/>
    </location>
</feature>
<evidence type="ECO:0000259" key="25">
    <source>
        <dbReference type="PROSITE" id="PS50026"/>
    </source>
</evidence>
<dbReference type="Pfam" id="PF07645">
    <property type="entry name" value="EGF_CA"/>
    <property type="match status" value="2"/>
</dbReference>
<proteinExistence type="inferred from homology"/>
<evidence type="ECO:0000256" key="23">
    <source>
        <dbReference type="SAM" id="Phobius"/>
    </source>
</evidence>
<dbReference type="InterPro" id="IPR009030">
    <property type="entry name" value="Growth_fac_rcpt_cys_sf"/>
</dbReference>
<dbReference type="SUPFAM" id="SSF57184">
    <property type="entry name" value="Growth factor receptor domain"/>
    <property type="match status" value="3"/>
</dbReference>
<feature type="disulfide bond" evidence="20">
    <location>
        <begin position="2927"/>
        <end position="2945"/>
    </location>
</feature>
<comment type="caution">
    <text evidence="19">Lacks conserved residue(s) required for the propagation of feature annotation.</text>
</comment>
<dbReference type="FunFam" id="4.10.400.10:FF:000001">
    <property type="entry name" value="Low-density lipoprotein receptor-related protein 1"/>
    <property type="match status" value="1"/>
</dbReference>
<feature type="disulfide bond" evidence="20">
    <location>
        <begin position="2596"/>
        <end position="2614"/>
    </location>
</feature>
<keyword evidence="5" id="KW-0597">Phosphoprotein</keyword>
<feature type="disulfide bond" evidence="19">
    <location>
        <begin position="4402"/>
        <end position="4419"/>
    </location>
</feature>
<evidence type="ECO:0000256" key="1">
    <source>
        <dbReference type="ARBA" id="ARBA00004251"/>
    </source>
</evidence>
<feature type="disulfide bond" evidence="20">
    <location>
        <begin position="1134"/>
        <end position="1149"/>
    </location>
</feature>
<dbReference type="PRINTS" id="PR00261">
    <property type="entry name" value="LDLRECEPTOR"/>
</dbReference>
<dbReference type="InterPro" id="IPR002172">
    <property type="entry name" value="LDrepeatLR_classA_rpt"/>
</dbReference>
<feature type="disulfide bond" evidence="20">
    <location>
        <begin position="3781"/>
        <end position="3796"/>
    </location>
</feature>
<dbReference type="Pfam" id="PF00058">
    <property type="entry name" value="Ldl_recept_b"/>
    <property type="match status" value="11"/>
</dbReference>
<dbReference type="CDD" id="cd00054">
    <property type="entry name" value="EGF_CA"/>
    <property type="match status" value="3"/>
</dbReference>
<feature type="disulfide bond" evidence="20">
    <location>
        <begin position="1030"/>
        <end position="1042"/>
    </location>
</feature>
<dbReference type="OMA" id="MCDHDRD"/>
<feature type="disulfide bond" evidence="20">
    <location>
        <begin position="957"/>
        <end position="975"/>
    </location>
</feature>
<feature type="repeat" description="LDL-receptor class B" evidence="21">
    <location>
        <begin position="2454"/>
        <end position="2496"/>
    </location>
</feature>
<evidence type="ECO:0000256" key="4">
    <source>
        <dbReference type="ARBA" id="ARBA00022536"/>
    </source>
</evidence>
<dbReference type="GO" id="GO:0006898">
    <property type="term" value="P:receptor-mediated endocytosis"/>
    <property type="evidence" value="ECO:0007669"/>
    <property type="project" value="UniProtKB-ARBA"/>
</dbReference>
<feature type="disulfide bond" evidence="20">
    <location>
        <begin position="3403"/>
        <end position="3421"/>
    </location>
</feature>
<dbReference type="RefSeq" id="XP_035661624.1">
    <property type="nucleotide sequence ID" value="XM_035805731.1"/>
</dbReference>
<feature type="disulfide bond" evidence="20">
    <location>
        <begin position="916"/>
        <end position="934"/>
    </location>
</feature>
<feature type="repeat" description="LDL-receptor class B" evidence="21">
    <location>
        <begin position="1500"/>
        <end position="1544"/>
    </location>
</feature>
<feature type="disulfide bond" evidence="20">
    <location>
        <begin position="1037"/>
        <end position="1055"/>
    </location>
</feature>
<evidence type="ECO:0000256" key="7">
    <source>
        <dbReference type="ARBA" id="ARBA00022692"/>
    </source>
</evidence>
<keyword evidence="7 23" id="KW-0812">Transmembrane</keyword>
<keyword evidence="8" id="KW-0479">Metal-binding</keyword>
<dbReference type="FunFam" id="4.10.400.10:FF:000034">
    <property type="entry name" value="Low-density lipoprotein receptor-related protein 2"/>
    <property type="match status" value="2"/>
</dbReference>
<dbReference type="KEGG" id="bfo:118405902"/>
<sequence length="4654" mass="518798">MRAPRLLTRALLCFTVIAAVHGQDPLAQPEPGTCRTNQFQCENKRCIPAGWVCDDDYDCNNGDGDHSDETDCPDKTCGPGQFACLDGLTCITKGWRCDGEEDCTDGSDESPEICTSGVGPELQNYQCPANHYRCIQQCPEGGRCTDTCVHFDVLCDNKPDCPSGDDEGPHCTSLPRLCANGRGDCEEACTVSREGRVCFCRNGYVVSPDRTCKDLNECKLPGYCDQHCENTVGSYTCSCAPGYTLQSDKKTCKAQNSNSAVLVVANRQKLDMLNLNGTAIPGKELLTTGAMAMDISLVDQKICWVQVEEEVSKSSLRCVQRSNFTQAGAQVQRLTSSVHHVEQMAYDWMTGNMYFTDDEADRVFACDKQGRVCVTVIEDRIANPRGIALDPTRGLMFLSDYGSTPRIEKAHMDGTNRSQIVTSKIVLPHGIALDIVTETVYWVDAYLNYIESVDYNGYNRRTIAHGPMVEHLYGITVFEQYLYATDWHEDTIIRVDRWNTSAPIVTLARDFNHAGSIKVFHPVVQPITDHACRNSECQDICLLAGSKDAKICRCRPGFTLKPDGKCEASTDDTFLIYSKSRPGVIKGISLTPDDYTDKMVPIEHLDNPRAFDYHAATSYVYFSDPTQFRIGRQKITGEGHQILVNSTFYNEDGDFVKGGLNNCEGVAVDWIGGNLYWTDDGLNTISVSRLDGTHRKTLISGNMTHPRSIVVDPTSGMMYWSDWVDDITDERFAKIEQAWMDGTNRKDLVNREKTTILWPNGLALDHSSNKLYWADAFYDKIMMVDLTKGDVKVVYKGDVLIHPFGLALHENHIFWTEFRTGEIKMLDLNNNNSISHIKSDQAPLFEIRVYSKSLQTGSNACASNDNVCPSLCLITPGNRAVCSCPDGQEVMQDGKNCEDIANYTSSPQCSSTEFACASGQCIPERWKCDGDRDCHDGSDELPSACTGHTCQPNQFRCNSSRCIPDRWVCDGDKDCGETGEDEIGCNERTCGPGQFHCNSSRCIPEMWVCDRDNDCGDGSDEPTSCEHPSCDPTQFQCDNGRCISPSWRCDTDNDCTDNSDEKDCTYSCNNETQHKCLDTGRCISKRWVCDGDYDCQDHSDEPDSCAASTNSPASCDEDEFQCHSGQCILARWRCDKDEDCMDKSDEFNCTGSERPCDPEQEFTCKKSGECISLDWRCDQEEDCEDGSDERDCKSTCDPPNRTCANDTSICLTPEKFCNKKRDCPDGSDEGKLCDILDCDIKNGGCSHICQPWPMGVVCLCPDDLRLGADNKTCEEVKWCEQLGICSQICTPVGKSYRCECQQGWELEPDEYTCRSTDPATPYVVFSNRHELRRIDLSSKDFQYRVLVPGLRNTIAIDYDLSTNSLFWTDVVEDKIFKGNMSSTGGISSIRPVVQTGLATAEGLAVDWVGKNMYWVESNLDQIEVARLNGMYRTTLIAEEMESPRAIALDPRVGYLFWTDWQSNRARIERCDMSGTNRSVIHWVANDGGWPNGLTVDYLDSRIFWVDAKSDSITSADYEGGSVRKVLWGHRHLSHPFSISLYAEKVFWTDWRTNMLASANKYTGGNFTILQRTSTQPFDLQVVHPTRQPSVNHPCANKTKNDCSHLCLIGYNGAYACRCPQRYKLKADNKTCELDGKFLLYARQLEVRGVDLLKPYYNMMSALTLPHIGNVTAVDFDALEERIYWVDLRFPAVRRAFLNGSDVETLVTSQDLTNTVGIAVDWLSRNLYWTTNFGEKKSIVVSQLDGSFKRTLNMSLTAPGYMAVHPSEGLIFWSDGGDVPYIGRANADGSSVSQIVQNVTTMSLAMDHVGKRLYWINSNRTVSSCNLDGTDMRTIAGAVQQNMSRPHALAVGGNLMYWGDHASDQIMVASKVDGSGMKVFRGRTTKVMDIKIFDSDVQTRTGPSGSSPCSTNNGGCQQLCLPAGAVKRTCSCTAGYELQPDNMKCTGLSEFILYSVHEEIRGIQLDPQQTNEQSDALSPIRGSALAVAIDFLAENDTIYWVDTAMKSIHVSNRNQTWQDTIITTDMGRVEGLAVDWVAKNIYWTDQQFDLIEVARWNGSFRRVIVSTDLDKPRDIVVHPMLGYIFWSDWGTQQKIERAAMDGSQRIVLYNGTGLQWPNGMAVDYQTNMVYWVDANSNRIERIGIDGNNHRYILTTENQDLFAISLYGDNIYWTDRTHKSGVIMMGNKDNATINQRTLRDNLGIQLKDIAVFSQQRQNGTNICGPHTGADGKIVENGGCEQLCLYVGNNKRKCRCGHGMLADDGTSCKPHDAYLLYSERISLKSAHVIDSKNRPIETIQLKDNMRNVIGLAFDYGNGTNKRIFYSDIHHGNLQSVYENGTGQKIIVENVGSVEGLAYHRRNDELFWTSYTDSNIRRFSLNQTKPGARNETIVVLSQEDHPRAIVLDECQGRIWWTNWNDKSPSIMTSYIGGQEVVSIVQGSDIRTPNGLAIDHAAEKLYWSDATLDKIERCNYDGSNRVVILQVEPVHSFGLAVYGDYIYWTDWVRRSVMAANKLDGSNVKVLRSDISQQPMGIIAVANETNNCMLSPCRTLNGGCDHECSVLPTGLVNCTCRPPKVLMDATRCVVPEVTCSPSQFECSASGCVPYEDSCDGVPDCEDRTDEAKPYCATRECRDGWKRCRNGRCISEQKWCDGKNDCHDNSDEDRCDERSCAPGEFRCNNGRCIDESLRCDQRIFCDDASDEIGCPPVDCSTYRERGLEEVLSGYINCNKTSLCILPQWRCDGENDCGDNSDEEDCFCGSSYFQCANGRCIPESWKCDNDNDCGDNSDEPPSCSFSCTKEQFTCNNSRCIPLNWKCDGEQDCEDGSDESSNLMCDRITCPPEQFRCVENARCIPKHWTCDGDNDCPDASDEMASANCTFTETCDSDEFQCQNRRCIQAAWVCDHDNDCGDGSDEKECTYTTCAPDQFQCKNGRCIPSTWTCDRDNDCNDNSDEAPSNPKCETSCSEEEFMCTQSGQCIPWNMTCNNNKDCSDGSDEPTDLCGRNECLDAEFNNCTQVCKDLPIGFMCRCHKGYRMNGYVCEDIDECNTEFPCSQYCVNTYGSYRCRCAEGYNRDPAQPGVCKAASDVKPYVMFSNRYYIRKVDFSGRTYEIVLGGLNNAVALDFDIKEEMIYWTDVTTQRSMIRRAHVNSSNFEVLHSTALSNPDGIAVDWVGRNLYWCDKAKDVIEVSKLNGDYRKVLYKDGLKEPRALVVEPQGGYLYWTDWGENPHIGRAWLDGSHGQVIINSTRTKIGWPNGLTIDYVTKRIFWGDAREDHIQFAEADGSNIQTVISETGIPHIFGLSLFEDYIFWTDWETKGVHKAHKYTGANATQLVTSVHRPMDIHVYHPYRQRSVPNHPCSVNNGGCHNLCLLQPGGKRTCACAENFYLASDGKTCLSNCTSSQFECGNFKCIPFWWKCDGENDCDDASDEPASCPPFNCRPGQFQCNNTECTNPAFICDGDQDCTDGSDEKNCEHHTCLPNQFKCKGENKCIPGIFRCNGATNCQDGSDEENCPERTCAANQFKCNSSKICIPRVWMCDGDNDCGDGSDEPNNCTARSCSENELRCNNTGRCIPARWQCDGDNDCGDNSDEQVGVCSARTCDQYQHRCNNNKCIPARWRCDYDDDCGDNSDEDGCTPRPCSESEFQCEDNRCIPGRWKCDGDHDCENGEDEQGCSATCQTNQFQCSNGHCIPKGWHCDRDRDCLDGSDEENCEITAPPGVLCNEAEFQCNNTLCKPLSWKCDGEDDCGDKSDEEAYMCQNFVCPPTRQFRCRNNRVCLPISRRCDGFSHCDDNSDEMDCRAPAEDRICTAEDFKCLSTNRCIKLDLVCNNYDNCGDGSDEGLCGPPNVNECATNNGNCQHKCTDLPRGHYCTCRDGYALGADLTTCEDIDECADFGRCSQICTNTKGSYHCSCSAGFMKAQRGNGVETCIAQGDPDYLLIADDNAIKRINPDSTHDGAGDSFVGNDETRVESMDIDVQSNTAFWSNAHTNSIYRAAIQLGNGRRKRQADIIKLDIDDLEEPRGIAIDWVGRHIYWTDARKDALEVADLDGTNRKTLLNTGMDRPHSVAVDPKNGYVFWTDWGLSPKIERARLDGLERRVLVREDLQWPTGLAIDYQNRRLYWADAKKNTIESIDFDGNGRVVAANYSKGLRQPYLIDLFEDNIYGTTYLTGEVFKVDKFGRDNVTVLANNLQHASDVVIFQQYKQDQSITNPCSSSNCTHLCFRAPLPGGGTICACPNGGNLDGNSCLNVPTPSPEPTTTACEQAGLICYNGGTCITNEQGNPKCKCHLNFHGPQCRRNKCFRFCENNGRCELNSIEQPVCTCVGQFFGSRCNTSCENYCQNGGTCTPSNRGVCDCPPLYEGDRCETNRCDGYCKNGATCTVLSGRTITCVSPTTPTSACESWFCSNGGACAIDKLTNKPHCKCPENFQGQHCEQATDLCFDFCQNGGQCSLDDKNQPVCSCGDGFAGKQCTETVPATKPGKRKGEGGDGGTVAAIAVPVVLALIIIAVICGVCFYRKRSSRSGWFPVSVEALELKTMFQHKRMTNNVEIGNPTFLYDQEEDDETEQLDPSLTLDPDKTVSPVPCANSGHHQVEDDKYRLEFLPTNFSNPVYDCLYNEASGSSNSLTSSEEKKGLLSPSGIQLYEDQNDPFGGSSVA</sequence>
<evidence type="ECO:0000256" key="3">
    <source>
        <dbReference type="ARBA" id="ARBA00022475"/>
    </source>
</evidence>
<feature type="disulfide bond" evidence="20">
    <location>
        <begin position="3825"/>
        <end position="3840"/>
    </location>
</feature>
<dbReference type="InterPro" id="IPR001881">
    <property type="entry name" value="EGF-like_Ca-bd_dom"/>
</dbReference>
<feature type="disulfide bond" evidence="20">
    <location>
        <begin position="3436"/>
        <end position="3448"/>
    </location>
</feature>
<dbReference type="PROSITE" id="PS00010">
    <property type="entry name" value="ASX_HYDROXYL"/>
    <property type="match status" value="3"/>
</dbReference>
<dbReference type="PROSITE" id="PS01209">
    <property type="entry name" value="LDLRA_1"/>
    <property type="match status" value="12"/>
</dbReference>
<feature type="repeat" description="LDL-receptor class B" evidence="21">
    <location>
        <begin position="1453"/>
        <end position="1499"/>
    </location>
</feature>
<feature type="disulfide bond" evidence="20">
    <location>
        <begin position="2649"/>
        <end position="2664"/>
    </location>
</feature>
<keyword evidence="17" id="KW-0325">Glycoprotein</keyword>
<evidence type="ECO:0000256" key="14">
    <source>
        <dbReference type="ARBA" id="ARBA00023157"/>
    </source>
</evidence>
<feature type="disulfide bond" evidence="20">
    <location>
        <begin position="3605"/>
        <end position="3623"/>
    </location>
</feature>
<organism evidence="26 27">
    <name type="scientific">Branchiostoma floridae</name>
    <name type="common">Florida lancelet</name>
    <name type="synonym">Amphioxus</name>
    <dbReference type="NCBI Taxonomy" id="7739"/>
    <lineage>
        <taxon>Eukaryota</taxon>
        <taxon>Metazoa</taxon>
        <taxon>Chordata</taxon>
        <taxon>Cephalochordata</taxon>
        <taxon>Leptocardii</taxon>
        <taxon>Amphioxiformes</taxon>
        <taxon>Branchiostomatidae</taxon>
        <taxon>Branchiostoma</taxon>
    </lineage>
</organism>
<feature type="domain" description="EGF-like" evidence="25">
    <location>
        <begin position="214"/>
        <end position="253"/>
    </location>
</feature>
<dbReference type="PROSITE" id="PS50068">
    <property type="entry name" value="LDLRA_2"/>
    <property type="match status" value="32"/>
</dbReference>
<feature type="repeat" description="LDL-receptor class B" evidence="21">
    <location>
        <begin position="769"/>
        <end position="812"/>
    </location>
</feature>
<dbReference type="SUPFAM" id="SSF63825">
    <property type="entry name" value="YWTD domain"/>
    <property type="match status" value="8"/>
</dbReference>
<dbReference type="FunFam" id="2.10.25.10:FF:000009">
    <property type="entry name" value="Low-density lipoprotein receptor isoform 1"/>
    <property type="match status" value="4"/>
</dbReference>
<dbReference type="SMART" id="SM00179">
    <property type="entry name" value="EGF_CA"/>
    <property type="match status" value="10"/>
</dbReference>
<dbReference type="InterPro" id="IPR036055">
    <property type="entry name" value="LDL_receptor-like_sf"/>
</dbReference>
<feature type="disulfide bond" evidence="19">
    <location>
        <begin position="4459"/>
        <end position="4468"/>
    </location>
</feature>
<dbReference type="FunFam" id="2.120.10.30:FF:000241">
    <property type="entry name" value="Low-density lipoprotein receptor-related protein 6"/>
    <property type="match status" value="6"/>
</dbReference>
<feature type="disulfide bond" evidence="20">
    <location>
        <begin position="3726"/>
        <end position="3744"/>
    </location>
</feature>
<protein>
    <submittedName>
        <fullName evidence="27">Low-density lipoprotein receptor-related protein 1-like</fullName>
    </submittedName>
</protein>
<feature type="disulfide bond" evidence="20">
    <location>
        <begin position="2688"/>
        <end position="2703"/>
    </location>
</feature>
<dbReference type="SUPFAM" id="SSF57424">
    <property type="entry name" value="LDL receptor-like module"/>
    <property type="match status" value="31"/>
</dbReference>
<feature type="disulfide bond" evidence="20">
    <location>
        <begin position="3617"/>
        <end position="3632"/>
    </location>
</feature>
<dbReference type="PROSITE" id="PS51120">
    <property type="entry name" value="LDLRB"/>
    <property type="match status" value="22"/>
</dbReference>
<comment type="subcellular location">
    <subcellularLocation>
        <location evidence="1">Cell membrane</location>
        <topology evidence="1">Single-pass type I membrane protein</topology>
    </subcellularLocation>
    <subcellularLocation>
        <location evidence="18">Membrane</location>
        <location evidence="18">Coated pit</location>
    </subcellularLocation>
</comment>
<keyword evidence="10" id="KW-0677">Repeat</keyword>
<feature type="domain" description="EGF-like" evidence="25">
    <location>
        <begin position="4433"/>
        <end position="4469"/>
    </location>
</feature>
<feature type="disulfide bond" evidence="20">
    <location>
        <begin position="2795"/>
        <end position="2807"/>
    </location>
</feature>
<keyword evidence="13 23" id="KW-0472">Membrane</keyword>
<evidence type="ECO:0000256" key="6">
    <source>
        <dbReference type="ARBA" id="ARBA00022583"/>
    </source>
</evidence>
<feature type="disulfide bond" evidence="20">
    <location>
        <begin position="3495"/>
        <end position="3510"/>
    </location>
</feature>
<evidence type="ECO:0000256" key="11">
    <source>
        <dbReference type="ARBA" id="ARBA00022837"/>
    </source>
</evidence>
<evidence type="ECO:0000256" key="2">
    <source>
        <dbReference type="ARBA" id="ARBA00009939"/>
    </source>
</evidence>
<dbReference type="PANTHER" id="PTHR22722:SF5">
    <property type="entry name" value="LOW-DENSITY LIPOPROTEIN RECEPTOR-RELATED PROTEIN 1B"/>
    <property type="match status" value="1"/>
</dbReference>
<feature type="signal peptide" evidence="24">
    <location>
        <begin position="1"/>
        <end position="22"/>
    </location>
</feature>
<keyword evidence="6" id="KW-0254">Endocytosis</keyword>
<feature type="repeat" description="LDL-receptor class B" evidence="21">
    <location>
        <begin position="2081"/>
        <end position="2125"/>
    </location>
</feature>
<feature type="domain" description="EGF-like" evidence="25">
    <location>
        <begin position="3040"/>
        <end position="3075"/>
    </location>
</feature>
<evidence type="ECO:0000256" key="12">
    <source>
        <dbReference type="ARBA" id="ARBA00022989"/>
    </source>
</evidence>